<organism evidence="6 7">
    <name type="scientific">Ligilactobacillus salitolerans</name>
    <dbReference type="NCBI Taxonomy" id="1808352"/>
    <lineage>
        <taxon>Bacteria</taxon>
        <taxon>Bacillati</taxon>
        <taxon>Bacillota</taxon>
        <taxon>Bacilli</taxon>
        <taxon>Lactobacillales</taxon>
        <taxon>Lactobacillaceae</taxon>
        <taxon>Ligilactobacillus</taxon>
    </lineage>
</organism>
<comment type="subcellular location">
    <subcellularLocation>
        <location evidence="5">Cytoplasm</location>
    </subcellularLocation>
    <text evidence="5">Associated with two foci at the outer edges of the nucleoid region in young cells, and at four foci within both cell halves in older cells.</text>
</comment>
<keyword evidence="4 5" id="KW-0131">Cell cycle</keyword>
<evidence type="ECO:0000256" key="4">
    <source>
        <dbReference type="ARBA" id="ARBA00023306"/>
    </source>
</evidence>
<proteinExistence type="inferred from homology"/>
<dbReference type="GO" id="GO:0051301">
    <property type="term" value="P:cell division"/>
    <property type="evidence" value="ECO:0007669"/>
    <property type="project" value="UniProtKB-KW"/>
</dbReference>
<dbReference type="AlphaFoldDB" id="A0A401ITJ9"/>
<comment type="similarity">
    <text evidence="5">Belongs to the ScpB family.</text>
</comment>
<keyword evidence="3 5" id="KW-0159">Chromosome partition</keyword>
<dbReference type="Proteomes" id="UP000286848">
    <property type="component" value="Unassembled WGS sequence"/>
</dbReference>
<dbReference type="InterPro" id="IPR005234">
    <property type="entry name" value="ScpB_csome_segregation"/>
</dbReference>
<evidence type="ECO:0000256" key="5">
    <source>
        <dbReference type="HAMAP-Rule" id="MF_01804"/>
    </source>
</evidence>
<dbReference type="GO" id="GO:0006260">
    <property type="term" value="P:DNA replication"/>
    <property type="evidence" value="ECO:0007669"/>
    <property type="project" value="UniProtKB-UniRule"/>
</dbReference>
<dbReference type="InterPro" id="IPR036388">
    <property type="entry name" value="WH-like_DNA-bd_sf"/>
</dbReference>
<dbReference type="GO" id="GO:0051304">
    <property type="term" value="P:chromosome separation"/>
    <property type="evidence" value="ECO:0007669"/>
    <property type="project" value="InterPro"/>
</dbReference>
<comment type="subunit">
    <text evidence="5">Homodimer. Homodimerization may be required to stabilize the binding of ScpA to the Smc head domains. Component of a cohesin-like complex composed of ScpA, ScpB and the Smc homodimer, in which ScpA and ScpB bind to the head domain of Smc. The presence of the three proteins is required for the association of the complex with DNA.</text>
</comment>
<dbReference type="NCBIfam" id="TIGR00281">
    <property type="entry name" value="SMC-Scp complex subunit ScpB"/>
    <property type="match status" value="1"/>
</dbReference>
<evidence type="ECO:0000313" key="6">
    <source>
        <dbReference type="EMBL" id="GBG94854.1"/>
    </source>
</evidence>
<dbReference type="EMBL" id="BFFP01000020">
    <property type="protein sequence ID" value="GBG94854.1"/>
    <property type="molecule type" value="Genomic_DNA"/>
</dbReference>
<sequence length="207" mass="23404">MVIKILANQAKIESLLFVSGNQGITVSELAQLCGLMKPAVLAQLKKLQQKYLADHTCSFELYQTGEHYKLTTKKAFAPIIKNYFELPTTSTLSAQAMETLAIVAYKQPITRTEIDEIRGVQSSAMLQKLIRYDLLKEAGRSDLPGRPILYVTTEEFLNYFGLTNLSELPQLEEQQKTEPEEDTDHLLGLFEKTISMNEKQKKDENNG</sequence>
<dbReference type="InterPro" id="IPR036390">
    <property type="entry name" value="WH_DNA-bd_sf"/>
</dbReference>
<protein>
    <recommendedName>
        <fullName evidence="5">Segregation and condensation protein B</fullName>
    </recommendedName>
</protein>
<reference evidence="6 7" key="1">
    <citation type="journal article" date="2019" name="Int. J. Syst. Evol. Microbiol.">
        <title>Lactobacillus salitolerans sp. nov., a novel lactic acid bacterium isolated from spent mushroom substrates.</title>
        <authorList>
            <person name="Tohno M."/>
            <person name="Tanizawa Y."/>
            <person name="Kojima Y."/>
            <person name="Sakamoto M."/>
            <person name="Nakamura Y."/>
            <person name="Ohkuma M."/>
            <person name="Kobayashi H."/>
        </authorList>
    </citation>
    <scope>NUCLEOTIDE SEQUENCE [LARGE SCALE GENOMIC DNA]</scope>
    <source>
        <strain evidence="6 7">YK43</strain>
    </source>
</reference>
<comment type="function">
    <text evidence="5">Participates in chromosomal partition during cell division. May act via the formation of a condensin-like complex containing Smc and ScpA that pull DNA away from mid-cell into both cell halves.</text>
</comment>
<evidence type="ECO:0000256" key="3">
    <source>
        <dbReference type="ARBA" id="ARBA00022829"/>
    </source>
</evidence>
<evidence type="ECO:0000313" key="7">
    <source>
        <dbReference type="Proteomes" id="UP000286848"/>
    </source>
</evidence>
<gene>
    <name evidence="5 6" type="primary">scpB</name>
    <name evidence="6" type="ORF">LFYK43_13130</name>
</gene>
<dbReference type="Gene3D" id="1.10.10.10">
    <property type="entry name" value="Winged helix-like DNA-binding domain superfamily/Winged helix DNA-binding domain"/>
    <property type="match status" value="2"/>
</dbReference>
<evidence type="ECO:0000256" key="1">
    <source>
        <dbReference type="ARBA" id="ARBA00022490"/>
    </source>
</evidence>
<dbReference type="Pfam" id="PF04079">
    <property type="entry name" value="SMC_ScpB"/>
    <property type="match status" value="1"/>
</dbReference>
<dbReference type="GO" id="GO:0005737">
    <property type="term" value="C:cytoplasm"/>
    <property type="evidence" value="ECO:0007669"/>
    <property type="project" value="UniProtKB-SubCell"/>
</dbReference>
<keyword evidence="7" id="KW-1185">Reference proteome</keyword>
<keyword evidence="2 5" id="KW-0132">Cell division</keyword>
<dbReference type="HAMAP" id="MF_01804">
    <property type="entry name" value="ScpB"/>
    <property type="match status" value="1"/>
</dbReference>
<keyword evidence="1 5" id="KW-0963">Cytoplasm</keyword>
<evidence type="ECO:0000256" key="2">
    <source>
        <dbReference type="ARBA" id="ARBA00022618"/>
    </source>
</evidence>
<dbReference type="SUPFAM" id="SSF46785">
    <property type="entry name" value="Winged helix' DNA-binding domain"/>
    <property type="match status" value="2"/>
</dbReference>
<dbReference type="PANTHER" id="PTHR34298:SF2">
    <property type="entry name" value="SEGREGATION AND CONDENSATION PROTEIN B"/>
    <property type="match status" value="1"/>
</dbReference>
<accession>A0A401ITJ9</accession>
<dbReference type="PIRSF" id="PIRSF019345">
    <property type="entry name" value="ScpB"/>
    <property type="match status" value="1"/>
</dbReference>
<dbReference type="PANTHER" id="PTHR34298">
    <property type="entry name" value="SEGREGATION AND CONDENSATION PROTEIN B"/>
    <property type="match status" value="1"/>
</dbReference>
<name>A0A401ITJ9_9LACO</name>
<comment type="caution">
    <text evidence="6">The sequence shown here is derived from an EMBL/GenBank/DDBJ whole genome shotgun (WGS) entry which is preliminary data.</text>
</comment>